<dbReference type="PANTHER" id="PTHR19278:SF9">
    <property type="entry name" value="URIDINE 5'-MONOPHOSPHATE SYNTHASE"/>
    <property type="match status" value="1"/>
</dbReference>
<evidence type="ECO:0000256" key="3">
    <source>
        <dbReference type="ARBA" id="ARBA00022676"/>
    </source>
</evidence>
<dbReference type="GO" id="GO:0000287">
    <property type="term" value="F:magnesium ion binding"/>
    <property type="evidence" value="ECO:0007669"/>
    <property type="project" value="UniProtKB-UniRule"/>
</dbReference>
<dbReference type="GO" id="GO:0004588">
    <property type="term" value="F:orotate phosphoribosyltransferase activity"/>
    <property type="evidence" value="ECO:0007669"/>
    <property type="project" value="UniProtKB-UniRule"/>
</dbReference>
<evidence type="ECO:0000259" key="7">
    <source>
        <dbReference type="Pfam" id="PF00156"/>
    </source>
</evidence>
<evidence type="ECO:0000313" key="9">
    <source>
        <dbReference type="Proteomes" id="UP000317036"/>
    </source>
</evidence>
<keyword evidence="9" id="KW-1185">Reference proteome</keyword>
<sequence>METKRLAQAIYEAAHLTGTFRLRSGQVSEHYFDKYRFESDPTLLAEIAGKLALLIPEHTEVLAGLELGGVPIATALSLATGLPVVFVRKQAKGYGTCKLAEGVGIEGKRVCIIEDVVTTGGQIAMSAKELRERGAQVESVRCVIERDSASRRMLEAEGLELASLFTLDELMAAGGGQN</sequence>
<dbReference type="GO" id="GO:0019856">
    <property type="term" value="P:pyrimidine nucleobase biosynthetic process"/>
    <property type="evidence" value="ECO:0007669"/>
    <property type="project" value="TreeGrafter"/>
</dbReference>
<evidence type="ECO:0000256" key="4">
    <source>
        <dbReference type="ARBA" id="ARBA00022679"/>
    </source>
</evidence>
<name>A0A559KI48_9BACL</name>
<dbReference type="SUPFAM" id="SSF53271">
    <property type="entry name" value="PRTase-like"/>
    <property type="match status" value="1"/>
</dbReference>
<dbReference type="EC" id="2.4.2.10" evidence="2 6"/>
<dbReference type="EMBL" id="VNJI01000001">
    <property type="protein sequence ID" value="TVY11796.1"/>
    <property type="molecule type" value="Genomic_DNA"/>
</dbReference>
<feature type="binding site" description="in other chain" evidence="6">
    <location>
        <position position="89"/>
    </location>
    <ligand>
        <name>5-phospho-alpha-D-ribose 1-diphosphate</name>
        <dbReference type="ChEBI" id="CHEBI:58017"/>
        <note>ligand shared between dimeric partners</note>
    </ligand>
</feature>
<feature type="binding site" evidence="6">
    <location>
        <position position="146"/>
    </location>
    <ligand>
        <name>orotate</name>
        <dbReference type="ChEBI" id="CHEBI:30839"/>
    </ligand>
</feature>
<comment type="pathway">
    <text evidence="1 6">Pyrimidine metabolism; UMP biosynthesis via de novo pathway; UMP from orotate: step 1/2.</text>
</comment>
<dbReference type="Gene3D" id="3.40.50.2020">
    <property type="match status" value="1"/>
</dbReference>
<feature type="binding site" evidence="6">
    <location>
        <position position="92"/>
    </location>
    <ligand>
        <name>5-phospho-alpha-D-ribose 1-diphosphate</name>
        <dbReference type="ChEBI" id="CHEBI:58017"/>
        <note>ligand shared between dimeric partners</note>
    </ligand>
</feature>
<evidence type="ECO:0000256" key="2">
    <source>
        <dbReference type="ARBA" id="ARBA00011971"/>
    </source>
</evidence>
<accession>A0A559KI48</accession>
<dbReference type="UniPathway" id="UPA00070">
    <property type="reaction ID" value="UER00119"/>
</dbReference>
<evidence type="ECO:0000256" key="6">
    <source>
        <dbReference type="HAMAP-Rule" id="MF_01208"/>
    </source>
</evidence>
<proteinExistence type="inferred from homology"/>
<protein>
    <recommendedName>
        <fullName evidence="2 6">Orotate phosphoribosyltransferase</fullName>
        <shortName evidence="6">OPRT</shortName>
        <shortName evidence="6">OPRTase</shortName>
        <ecNumber evidence="2 6">2.4.2.10</ecNumber>
    </recommendedName>
</protein>
<comment type="subunit">
    <text evidence="6">Homodimer.</text>
</comment>
<keyword evidence="6" id="KW-0460">Magnesium</keyword>
<dbReference type="InterPro" id="IPR000836">
    <property type="entry name" value="PRTase_dom"/>
</dbReference>
<gene>
    <name evidence="6 8" type="primary">pyrE</name>
    <name evidence="8" type="ORF">FPZ49_00420</name>
</gene>
<organism evidence="8 9">
    <name type="scientific">Paenibacillus cremeus</name>
    <dbReference type="NCBI Taxonomy" id="2163881"/>
    <lineage>
        <taxon>Bacteria</taxon>
        <taxon>Bacillati</taxon>
        <taxon>Bacillota</taxon>
        <taxon>Bacilli</taxon>
        <taxon>Bacillales</taxon>
        <taxon>Paenibacillaceae</taxon>
        <taxon>Paenibacillus</taxon>
    </lineage>
</organism>
<keyword evidence="5 6" id="KW-0665">Pyrimidine biosynthesis</keyword>
<feature type="binding site" evidence="6">
    <location>
        <position position="88"/>
    </location>
    <ligand>
        <name>5-phospho-alpha-D-ribose 1-diphosphate</name>
        <dbReference type="ChEBI" id="CHEBI:58017"/>
        <note>ligand shared between dimeric partners</note>
    </ligand>
</feature>
<evidence type="ECO:0000313" key="8">
    <source>
        <dbReference type="EMBL" id="TVY11796.1"/>
    </source>
</evidence>
<dbReference type="OrthoDB" id="4213751at2"/>
<comment type="caution">
    <text evidence="6">Lacks conserved residue(s) required for the propagation of feature annotation.</text>
</comment>
<dbReference type="InterPro" id="IPR029057">
    <property type="entry name" value="PRTase-like"/>
</dbReference>
<dbReference type="AlphaFoldDB" id="A0A559KI48"/>
<evidence type="ECO:0000256" key="1">
    <source>
        <dbReference type="ARBA" id="ARBA00004889"/>
    </source>
</evidence>
<keyword evidence="4 6" id="KW-0808">Transferase</keyword>
<dbReference type="GO" id="GO:0044205">
    <property type="term" value="P:'de novo' UMP biosynthetic process"/>
    <property type="evidence" value="ECO:0007669"/>
    <property type="project" value="UniProtKB-UniRule"/>
</dbReference>
<comment type="function">
    <text evidence="6">Catalyzes the transfer of a ribosyl phosphate group from 5-phosphoribose 1-diphosphate to orotate, leading to the formation of orotidine monophosphate (OMP).</text>
</comment>
<feature type="binding site" description="in other chain" evidence="6">
    <location>
        <position position="23"/>
    </location>
    <ligand>
        <name>5-phospho-alpha-D-ribose 1-diphosphate</name>
        <dbReference type="ChEBI" id="CHEBI:58017"/>
        <note>ligand shared between dimeric partners</note>
    </ligand>
</feature>
<feature type="domain" description="Phosphoribosyltransferase" evidence="7">
    <location>
        <begin position="45"/>
        <end position="147"/>
    </location>
</feature>
<dbReference type="RefSeq" id="WP_144842617.1">
    <property type="nucleotide sequence ID" value="NZ_VNJI01000001.1"/>
</dbReference>
<comment type="similarity">
    <text evidence="6">Belongs to the purine/pyrimidine phosphoribosyltransferase family. PyrE subfamily.</text>
</comment>
<dbReference type="NCBIfam" id="TIGR00336">
    <property type="entry name" value="pyrE"/>
    <property type="match status" value="1"/>
</dbReference>
<comment type="catalytic activity">
    <reaction evidence="6">
        <text>orotidine 5'-phosphate + diphosphate = orotate + 5-phospho-alpha-D-ribose 1-diphosphate</text>
        <dbReference type="Rhea" id="RHEA:10380"/>
        <dbReference type="ChEBI" id="CHEBI:30839"/>
        <dbReference type="ChEBI" id="CHEBI:33019"/>
        <dbReference type="ChEBI" id="CHEBI:57538"/>
        <dbReference type="ChEBI" id="CHEBI:58017"/>
        <dbReference type="EC" id="2.4.2.10"/>
    </reaction>
</comment>
<comment type="caution">
    <text evidence="8">The sequence shown here is derived from an EMBL/GenBank/DDBJ whole genome shotgun (WGS) entry which is preliminary data.</text>
</comment>
<keyword evidence="3 6" id="KW-0328">Glycosyltransferase</keyword>
<dbReference type="Pfam" id="PF00156">
    <property type="entry name" value="Pribosyltran"/>
    <property type="match status" value="1"/>
</dbReference>
<dbReference type="CDD" id="cd06223">
    <property type="entry name" value="PRTases_typeI"/>
    <property type="match status" value="1"/>
</dbReference>
<dbReference type="InterPro" id="IPR023031">
    <property type="entry name" value="OPRT"/>
</dbReference>
<feature type="binding site" description="in other chain" evidence="6">
    <location>
        <begin position="114"/>
        <end position="122"/>
    </location>
    <ligand>
        <name>5-phospho-alpha-D-ribose 1-diphosphate</name>
        <dbReference type="ChEBI" id="CHEBI:58017"/>
        <note>ligand shared between dimeric partners</note>
    </ligand>
</feature>
<dbReference type="Proteomes" id="UP000317036">
    <property type="component" value="Unassembled WGS sequence"/>
</dbReference>
<feature type="binding site" evidence="6">
    <location>
        <position position="118"/>
    </location>
    <ligand>
        <name>orotate</name>
        <dbReference type="ChEBI" id="CHEBI:30839"/>
    </ligand>
</feature>
<evidence type="ECO:0000256" key="5">
    <source>
        <dbReference type="ARBA" id="ARBA00022975"/>
    </source>
</evidence>
<reference evidence="8 9" key="1">
    <citation type="submission" date="2019-07" db="EMBL/GenBank/DDBJ databases">
        <authorList>
            <person name="Kim J."/>
        </authorList>
    </citation>
    <scope>NUCLEOTIDE SEQUENCE [LARGE SCALE GENOMIC DNA]</scope>
    <source>
        <strain evidence="8 9">JC52</strain>
    </source>
</reference>
<dbReference type="InterPro" id="IPR004467">
    <property type="entry name" value="Or_phspho_trans_dom"/>
</dbReference>
<dbReference type="PANTHER" id="PTHR19278">
    <property type="entry name" value="OROTATE PHOSPHORIBOSYLTRANSFERASE"/>
    <property type="match status" value="1"/>
</dbReference>
<comment type="cofactor">
    <cofactor evidence="6">
        <name>Mg(2+)</name>
        <dbReference type="ChEBI" id="CHEBI:18420"/>
    </cofactor>
</comment>
<dbReference type="HAMAP" id="MF_01208">
    <property type="entry name" value="PyrE"/>
    <property type="match status" value="1"/>
</dbReference>